<protein>
    <submittedName>
        <fullName evidence="1">Uncharacterized protein</fullName>
    </submittedName>
</protein>
<comment type="caution">
    <text evidence="1">The sequence shown here is derived from an EMBL/GenBank/DDBJ whole genome shotgun (WGS) entry which is preliminary data.</text>
</comment>
<reference evidence="1" key="1">
    <citation type="submission" date="2019-08" db="EMBL/GenBank/DDBJ databases">
        <authorList>
            <person name="Kucharzyk K."/>
            <person name="Murdoch R.W."/>
            <person name="Higgins S."/>
            <person name="Loffler F."/>
        </authorList>
    </citation>
    <scope>NUCLEOTIDE SEQUENCE</scope>
</reference>
<dbReference type="EMBL" id="VSSQ01121287">
    <property type="protein sequence ID" value="MPN53784.1"/>
    <property type="molecule type" value="Genomic_DNA"/>
</dbReference>
<gene>
    <name evidence="1" type="ORF">SDC9_201450</name>
</gene>
<sequence>MNHQGSDKERRGGIAGYAQCHEGNHGASHYRIVRRFGGCHAFRDSRSELLVFVAPLGLVIGHVNHHDHASAGDDADDVADSSRGQPYGQKTLDHFFVGQHSSYFLDVEIRF</sequence>
<proteinExistence type="predicted"/>
<dbReference type="AlphaFoldDB" id="A0A645IZW4"/>
<name>A0A645IZW4_9ZZZZ</name>
<accession>A0A645IZW4</accession>
<organism evidence="1">
    <name type="scientific">bioreactor metagenome</name>
    <dbReference type="NCBI Taxonomy" id="1076179"/>
    <lineage>
        <taxon>unclassified sequences</taxon>
        <taxon>metagenomes</taxon>
        <taxon>ecological metagenomes</taxon>
    </lineage>
</organism>
<evidence type="ECO:0000313" key="1">
    <source>
        <dbReference type="EMBL" id="MPN53784.1"/>
    </source>
</evidence>